<feature type="region of interest" description="Disordered" evidence="2">
    <location>
        <begin position="189"/>
        <end position="260"/>
    </location>
</feature>
<feature type="compositionally biased region" description="Low complexity" evidence="2">
    <location>
        <begin position="194"/>
        <end position="212"/>
    </location>
</feature>
<dbReference type="SUPFAM" id="SSF54518">
    <property type="entry name" value="Tubby C-terminal domain-like"/>
    <property type="match status" value="1"/>
</dbReference>
<accession>A0A3M7A0P0</accession>
<gene>
    <name evidence="4" type="ORF">D0866_09663</name>
    <name evidence="3" type="ORF">D0867_03579</name>
</gene>
<dbReference type="InterPro" id="IPR025659">
    <property type="entry name" value="Tubby-like_C"/>
</dbReference>
<evidence type="ECO:0000313" key="6">
    <source>
        <dbReference type="Proteomes" id="UP000276864"/>
    </source>
</evidence>
<evidence type="ECO:0000256" key="2">
    <source>
        <dbReference type="SAM" id="MobiDB-lite"/>
    </source>
</evidence>
<dbReference type="Proteomes" id="UP000271337">
    <property type="component" value="Unassembled WGS sequence"/>
</dbReference>
<dbReference type="Gene3D" id="2.40.160.200">
    <property type="entry name" value="LURP1-related"/>
    <property type="match status" value="1"/>
</dbReference>
<comment type="caution">
    <text evidence="3">The sequence shown here is derived from an EMBL/GenBank/DDBJ whole genome shotgun (WGS) entry which is preliminary data.</text>
</comment>
<evidence type="ECO:0000256" key="1">
    <source>
        <dbReference type="ARBA" id="ARBA00005437"/>
    </source>
</evidence>
<organism evidence="3 5">
    <name type="scientific">Hortaea werneckii</name>
    <name type="common">Black yeast</name>
    <name type="synonym">Cladosporium werneckii</name>
    <dbReference type="NCBI Taxonomy" id="91943"/>
    <lineage>
        <taxon>Eukaryota</taxon>
        <taxon>Fungi</taxon>
        <taxon>Dikarya</taxon>
        <taxon>Ascomycota</taxon>
        <taxon>Pezizomycotina</taxon>
        <taxon>Dothideomycetes</taxon>
        <taxon>Dothideomycetidae</taxon>
        <taxon>Mycosphaerellales</taxon>
        <taxon>Teratosphaeriaceae</taxon>
        <taxon>Hortaea</taxon>
    </lineage>
</organism>
<evidence type="ECO:0000313" key="5">
    <source>
        <dbReference type="Proteomes" id="UP000271337"/>
    </source>
</evidence>
<dbReference type="InterPro" id="IPR007612">
    <property type="entry name" value="LOR"/>
</dbReference>
<dbReference type="OrthoDB" id="97518at2759"/>
<dbReference type="EMBL" id="QWIM01001151">
    <property type="protein sequence ID" value="RMY28100.1"/>
    <property type="molecule type" value="Genomic_DNA"/>
</dbReference>
<dbReference type="EMBL" id="QWIL01000274">
    <property type="protein sequence ID" value="RMY21028.1"/>
    <property type="molecule type" value="Genomic_DNA"/>
</dbReference>
<proteinExistence type="inferred from homology"/>
<comment type="similarity">
    <text evidence="1">Belongs to the LOR family.</text>
</comment>
<feature type="compositionally biased region" description="Polar residues" evidence="2">
    <location>
        <begin position="248"/>
        <end position="260"/>
    </location>
</feature>
<feature type="compositionally biased region" description="Basic and acidic residues" evidence="2">
    <location>
        <begin position="214"/>
        <end position="223"/>
    </location>
</feature>
<dbReference type="InterPro" id="IPR038595">
    <property type="entry name" value="LOR_sf"/>
</dbReference>
<evidence type="ECO:0000313" key="4">
    <source>
        <dbReference type="EMBL" id="RMY28100.1"/>
    </source>
</evidence>
<dbReference type="VEuPathDB" id="FungiDB:BTJ68_08109"/>
<dbReference type="Pfam" id="PF04525">
    <property type="entry name" value="LOR"/>
    <property type="match status" value="1"/>
</dbReference>
<protein>
    <submittedName>
        <fullName evidence="3">Uncharacterized protein</fullName>
    </submittedName>
</protein>
<dbReference type="Proteomes" id="UP000276864">
    <property type="component" value="Unassembled WGS sequence"/>
</dbReference>
<sequence>MGLDSNPVALYPNYIASQPTMLVVKQHFSTTDSGDFTCFRSDSSVLFEVVGQQKSTSRCRELVDPATGESLFQLRRRYLNLKEQWYLEFPEDEQSSRQPKFSVAMKWKGRANFDITMDNAAASKAESITLEIPGAEAPGETARIRNKPAWEMDVVAGIDLAIVCINYRSNIDRQQPGEPLEVAADSISDEGAPTHHASNSTASSNALSVSPSPKRSDIVRKDGSPSPRGTSSQVPGRRGMMKLKTDQENSNGQTSQEQTVAETVDAAASAAAAAAAANNINRRPREHQACARTARVAMGPRQLTPRLSTMTVHH</sequence>
<name>A0A3M7A0P0_HORWE</name>
<evidence type="ECO:0000313" key="3">
    <source>
        <dbReference type="EMBL" id="RMY21028.1"/>
    </source>
</evidence>
<dbReference type="AlphaFoldDB" id="A0A3M7A0P0"/>
<reference evidence="5 6" key="1">
    <citation type="journal article" date="2018" name="BMC Genomics">
        <title>Genomic evidence for intraspecific hybridization in a clonal and extremely halotolerant yeast.</title>
        <authorList>
            <person name="Gostincar C."/>
            <person name="Stajich J.E."/>
            <person name="Zupancic J."/>
            <person name="Zalar P."/>
            <person name="Gunde-Cimerman N."/>
        </authorList>
    </citation>
    <scope>NUCLEOTIDE SEQUENCE [LARGE SCALE GENOMIC DNA]</scope>
    <source>
        <strain evidence="4 6">EXF-6651</strain>
        <strain evidence="3 5">EXF-6669</strain>
    </source>
</reference>